<evidence type="ECO:0000313" key="2">
    <source>
        <dbReference type="EMBL" id="AEF83539.1"/>
    </source>
</evidence>
<name>F5YKC5_TREPZ</name>
<dbReference type="Proteomes" id="UP000009223">
    <property type="component" value="Chromosome"/>
</dbReference>
<accession>F5YKC5</accession>
<evidence type="ECO:0000313" key="3">
    <source>
        <dbReference type="Proteomes" id="UP000009223"/>
    </source>
</evidence>
<gene>
    <name evidence="2" type="ordered locus">TREPR_3290</name>
</gene>
<feature type="transmembrane region" description="Helical" evidence="1">
    <location>
        <begin position="37"/>
        <end position="54"/>
    </location>
</feature>
<keyword evidence="3" id="KW-1185">Reference proteome</keyword>
<keyword evidence="1" id="KW-0812">Transmembrane</keyword>
<evidence type="ECO:0000256" key="1">
    <source>
        <dbReference type="SAM" id="Phobius"/>
    </source>
</evidence>
<keyword evidence="1" id="KW-1133">Transmembrane helix</keyword>
<reference evidence="2 3" key="2">
    <citation type="journal article" date="2011" name="ISME J.">
        <title>RNA-seq reveals cooperative metabolic interactions between two termite-gut spirochete species in co-culture.</title>
        <authorList>
            <person name="Rosenthal A.Z."/>
            <person name="Matson E.G."/>
            <person name="Eldar A."/>
            <person name="Leadbetter J.R."/>
        </authorList>
    </citation>
    <scope>NUCLEOTIDE SEQUENCE [LARGE SCALE GENOMIC DNA]</scope>
    <source>
        <strain evidence="3">ATCC BAA-887 / DSM 12427 / ZAS-2</strain>
    </source>
</reference>
<keyword evidence="1" id="KW-0472">Membrane</keyword>
<sequence length="55" mass="5985">MVTIMIMAMVVMICMIVIMPCMAVGTYFFICNTHRKLLVLISAASLVLGGFSIGQ</sequence>
<proteinExistence type="predicted"/>
<dbReference type="AlphaFoldDB" id="F5YKC5"/>
<dbReference type="STRING" id="545694.TREPR_3290"/>
<dbReference type="HOGENOM" id="CLU_3031141_0_0_12"/>
<organism evidence="2 3">
    <name type="scientific">Treponema primitia (strain ATCC BAA-887 / DSM 12427 / ZAS-2)</name>
    <dbReference type="NCBI Taxonomy" id="545694"/>
    <lineage>
        <taxon>Bacteria</taxon>
        <taxon>Pseudomonadati</taxon>
        <taxon>Spirochaetota</taxon>
        <taxon>Spirochaetia</taxon>
        <taxon>Spirochaetales</taxon>
        <taxon>Treponemataceae</taxon>
        <taxon>Treponema</taxon>
    </lineage>
</organism>
<feature type="transmembrane region" description="Helical" evidence="1">
    <location>
        <begin position="6"/>
        <end position="30"/>
    </location>
</feature>
<dbReference type="EMBL" id="CP001843">
    <property type="protein sequence ID" value="AEF83539.1"/>
    <property type="molecule type" value="Genomic_DNA"/>
</dbReference>
<dbReference type="KEGG" id="tpi:TREPR_3290"/>
<protein>
    <submittedName>
        <fullName evidence="2">Uncharacterized protein</fullName>
    </submittedName>
</protein>
<reference evidence="3" key="1">
    <citation type="submission" date="2009-12" db="EMBL/GenBank/DDBJ databases">
        <title>Complete sequence of Treponema primitia strain ZAS-2.</title>
        <authorList>
            <person name="Tetu S.G."/>
            <person name="Matson E."/>
            <person name="Ren Q."/>
            <person name="Seshadri R."/>
            <person name="Elbourne L."/>
            <person name="Hassan K.A."/>
            <person name="Durkin A."/>
            <person name="Radune D."/>
            <person name="Mohamoud Y."/>
            <person name="Shay R."/>
            <person name="Jin S."/>
            <person name="Zhang X."/>
            <person name="Lucey K."/>
            <person name="Ballor N.R."/>
            <person name="Ottesen E."/>
            <person name="Rosenthal R."/>
            <person name="Allen A."/>
            <person name="Leadbetter J.R."/>
            <person name="Paulsen I.T."/>
        </authorList>
    </citation>
    <scope>NUCLEOTIDE SEQUENCE [LARGE SCALE GENOMIC DNA]</scope>
    <source>
        <strain evidence="3">ATCC BAA-887 / DSM 12427 / ZAS-2</strain>
    </source>
</reference>